<proteinExistence type="predicted"/>
<sequence length="74" mass="8216">MAPETALSVEFWPIEDLVPNPRNARLHDEEQIAQIRRSIEEFGFTNPILLGDVDGEIVAGHGRRRPQGGAPGRD</sequence>
<dbReference type="Pfam" id="PF02195">
    <property type="entry name" value="ParB_N"/>
    <property type="match status" value="1"/>
</dbReference>
<dbReference type="SUPFAM" id="SSF110849">
    <property type="entry name" value="ParB/Sulfiredoxin"/>
    <property type="match status" value="1"/>
</dbReference>
<name>A0ABW0H3J7_9HYPH</name>
<reference evidence="3" key="1">
    <citation type="journal article" date="2019" name="Int. J. Syst. Evol. Microbiol.">
        <title>The Global Catalogue of Microorganisms (GCM) 10K type strain sequencing project: providing services to taxonomists for standard genome sequencing and annotation.</title>
        <authorList>
            <consortium name="The Broad Institute Genomics Platform"/>
            <consortium name="The Broad Institute Genome Sequencing Center for Infectious Disease"/>
            <person name="Wu L."/>
            <person name="Ma J."/>
        </authorList>
    </citation>
    <scope>NUCLEOTIDE SEQUENCE [LARGE SCALE GENOMIC DNA]</scope>
    <source>
        <strain evidence="3">CGMCC 1.16326</strain>
    </source>
</reference>
<evidence type="ECO:0000259" key="1">
    <source>
        <dbReference type="Pfam" id="PF02195"/>
    </source>
</evidence>
<evidence type="ECO:0000313" key="3">
    <source>
        <dbReference type="Proteomes" id="UP001596104"/>
    </source>
</evidence>
<gene>
    <name evidence="2" type="ORF">ACFPPC_00980</name>
</gene>
<keyword evidence="3" id="KW-1185">Reference proteome</keyword>
<evidence type="ECO:0000313" key="2">
    <source>
        <dbReference type="EMBL" id="MFC5391212.1"/>
    </source>
</evidence>
<protein>
    <submittedName>
        <fullName evidence="2">ParB N-terminal domain-containing protein</fullName>
    </submittedName>
</protein>
<organism evidence="2 3">
    <name type="scientific">Bosea vestrisii</name>
    <dbReference type="NCBI Taxonomy" id="151416"/>
    <lineage>
        <taxon>Bacteria</taxon>
        <taxon>Pseudomonadati</taxon>
        <taxon>Pseudomonadota</taxon>
        <taxon>Alphaproteobacteria</taxon>
        <taxon>Hyphomicrobiales</taxon>
        <taxon>Boseaceae</taxon>
        <taxon>Bosea</taxon>
    </lineage>
</organism>
<dbReference type="InterPro" id="IPR003115">
    <property type="entry name" value="ParB_N"/>
</dbReference>
<dbReference type="Gene3D" id="3.90.1530.10">
    <property type="entry name" value="Conserved hypothetical protein from pyrococcus furiosus pfu- 392566-001, ParB domain"/>
    <property type="match status" value="1"/>
</dbReference>
<dbReference type="Proteomes" id="UP001596104">
    <property type="component" value="Unassembled WGS sequence"/>
</dbReference>
<feature type="domain" description="ParB-like N-terminal" evidence="1">
    <location>
        <begin position="11"/>
        <end position="65"/>
    </location>
</feature>
<dbReference type="RefSeq" id="WP_377005973.1">
    <property type="nucleotide sequence ID" value="NZ_JBHSLV010000002.1"/>
</dbReference>
<dbReference type="InterPro" id="IPR036086">
    <property type="entry name" value="ParB/Sulfiredoxin_sf"/>
</dbReference>
<dbReference type="EMBL" id="JBHSLV010000002">
    <property type="protein sequence ID" value="MFC5391212.1"/>
    <property type="molecule type" value="Genomic_DNA"/>
</dbReference>
<accession>A0ABW0H3J7</accession>
<comment type="caution">
    <text evidence="2">The sequence shown here is derived from an EMBL/GenBank/DDBJ whole genome shotgun (WGS) entry which is preliminary data.</text>
</comment>